<dbReference type="InterPro" id="IPR006747">
    <property type="entry name" value="DUF599"/>
</dbReference>
<keyword evidence="1" id="KW-0472">Membrane</keyword>
<evidence type="ECO:0000256" key="1">
    <source>
        <dbReference type="SAM" id="Phobius"/>
    </source>
</evidence>
<feature type="transmembrane region" description="Helical" evidence="1">
    <location>
        <begin position="61"/>
        <end position="85"/>
    </location>
</feature>
<gene>
    <name evidence="2" type="ORF">CXB77_02855</name>
</gene>
<dbReference type="RefSeq" id="WP_105072715.1">
    <property type="nucleotide sequence ID" value="NZ_PPGH01000015.1"/>
</dbReference>
<dbReference type="Proteomes" id="UP000239936">
    <property type="component" value="Unassembled WGS sequence"/>
</dbReference>
<keyword evidence="1" id="KW-1133">Transmembrane helix</keyword>
<evidence type="ECO:0000313" key="2">
    <source>
        <dbReference type="EMBL" id="PQJ97286.1"/>
    </source>
</evidence>
<dbReference type="PANTHER" id="PTHR31881:SF6">
    <property type="entry name" value="OS09G0494600 PROTEIN"/>
    <property type="match status" value="1"/>
</dbReference>
<dbReference type="AlphaFoldDB" id="A0A2S7XUF6"/>
<organism evidence="2 3">
    <name type="scientific">Chromatium okenii</name>
    <dbReference type="NCBI Taxonomy" id="61644"/>
    <lineage>
        <taxon>Bacteria</taxon>
        <taxon>Pseudomonadati</taxon>
        <taxon>Pseudomonadota</taxon>
        <taxon>Gammaproteobacteria</taxon>
        <taxon>Chromatiales</taxon>
        <taxon>Chromatiaceae</taxon>
        <taxon>Chromatium</taxon>
    </lineage>
</organism>
<evidence type="ECO:0000313" key="3">
    <source>
        <dbReference type="Proteomes" id="UP000239936"/>
    </source>
</evidence>
<sequence>MREKDKDILAIQTMRNWVMSATLFASTSMVIGLGIMQVSFTSEKIYALSQALSFFPPVSDLLIKLKLLALAGVFFNAFLHFSLALRYYNQSGFLINLPANYFEGDADLVVSNVLNLAGNQYHNGTRIFLIATPFTLWIIGPDWFLVGVFIVLWLLYRFDFHNSLDTDQQLP</sequence>
<keyword evidence="3" id="KW-1185">Reference proteome</keyword>
<proteinExistence type="predicted"/>
<dbReference type="EMBL" id="PPGH01000015">
    <property type="protein sequence ID" value="PQJ97286.1"/>
    <property type="molecule type" value="Genomic_DNA"/>
</dbReference>
<name>A0A2S7XUF6_9GAMM</name>
<keyword evidence="1" id="KW-0812">Transmembrane</keyword>
<feature type="transmembrane region" description="Helical" evidence="1">
    <location>
        <begin position="21"/>
        <end position="41"/>
    </location>
</feature>
<dbReference type="OrthoDB" id="5768130at2"/>
<reference evidence="2 3" key="1">
    <citation type="submission" date="2018-01" db="EMBL/GenBank/DDBJ databases">
        <title>The complete genome sequence of Chromatium okenii LaCa, a purple sulfur bacterium with a turbulent life.</title>
        <authorList>
            <person name="Luedin S.M."/>
            <person name="Liechti N."/>
            <person name="Storelli N."/>
            <person name="Danza F."/>
            <person name="Wittwer M."/>
            <person name="Pothier J.F."/>
            <person name="Tonolla M.A."/>
        </authorList>
    </citation>
    <scope>NUCLEOTIDE SEQUENCE [LARGE SCALE GENOMIC DNA]</scope>
    <source>
        <strain evidence="2 3">LaCa</strain>
    </source>
</reference>
<comment type="caution">
    <text evidence="2">The sequence shown here is derived from an EMBL/GenBank/DDBJ whole genome shotgun (WGS) entry which is preliminary data.</text>
</comment>
<feature type="transmembrane region" description="Helical" evidence="1">
    <location>
        <begin position="134"/>
        <end position="156"/>
    </location>
</feature>
<dbReference type="PANTHER" id="PTHR31881">
    <property type="match status" value="1"/>
</dbReference>
<accession>A0A2S7XUF6</accession>
<dbReference type="Pfam" id="PF04654">
    <property type="entry name" value="DUF599"/>
    <property type="match status" value="1"/>
</dbReference>
<protein>
    <submittedName>
        <fullName evidence="2">DUF599 domain-containing protein</fullName>
    </submittedName>
</protein>